<accession>B9L5L5</accession>
<dbReference type="STRING" id="598659.NAMH_1260"/>
<dbReference type="Gene3D" id="1.10.3210.10">
    <property type="entry name" value="Hypothetical protein af1432"/>
    <property type="match status" value="1"/>
</dbReference>
<dbReference type="eggNOG" id="COG1639">
    <property type="taxonomic scope" value="Bacteria"/>
</dbReference>
<name>B9L5L5_NAUPA</name>
<gene>
    <name evidence="2" type="ordered locus">NAMH_1260</name>
</gene>
<dbReference type="Proteomes" id="UP000000448">
    <property type="component" value="Chromosome"/>
</dbReference>
<proteinExistence type="predicted"/>
<dbReference type="PROSITE" id="PS51833">
    <property type="entry name" value="HDOD"/>
    <property type="match status" value="1"/>
</dbReference>
<sequence length="263" mass="29297">MNEKILNQIKSLPPLPKSVLEIQRITNDPNSSIADLIKIVKEDPMLTANLLKAANSPLYGFTRQIKNVDQAVSLFGMSTVKGFAISFAIRNSLKFDLSAYGINETKFHDVASQRNAVAVNWFKKDRNKLDILATNSFLIDLGAVVISLILNNDGKSESFKNRLLSGENRDALEKEYIGATTVEVTTEIFKHWNFSDDLIESMSHIDNPQGDYKVESAALLVLKTLIDMIKPFNDESVKKAFELAENYGLDTEALQLAVDLIKG</sequence>
<dbReference type="RefSeq" id="WP_012663477.1">
    <property type="nucleotide sequence ID" value="NC_012115.1"/>
</dbReference>
<reference evidence="2 3" key="1">
    <citation type="journal article" date="2009" name="PLoS Genet.">
        <title>Adaptations to submarine hydrothermal environments exemplified by the genome of Nautilia profundicola.</title>
        <authorList>
            <person name="Campbell B.J."/>
            <person name="Smith J.L."/>
            <person name="Hanson T.E."/>
            <person name="Klotz M.G."/>
            <person name="Stein L.Y."/>
            <person name="Lee C.K."/>
            <person name="Wu D."/>
            <person name="Robinson J.M."/>
            <person name="Khouri H.M."/>
            <person name="Eisen J.A."/>
            <person name="Cary S.C."/>
        </authorList>
    </citation>
    <scope>NUCLEOTIDE SEQUENCE [LARGE SCALE GENOMIC DNA]</scope>
    <source>
        <strain evidence="3">ATCC BAA-1463 / DSM 18972 / AmH</strain>
    </source>
</reference>
<dbReference type="InterPro" id="IPR013976">
    <property type="entry name" value="HDOD"/>
</dbReference>
<protein>
    <recommendedName>
        <fullName evidence="1">HDOD domain-containing protein</fullName>
    </recommendedName>
</protein>
<dbReference type="PANTHER" id="PTHR33525">
    <property type="match status" value="1"/>
</dbReference>
<dbReference type="HOGENOM" id="CLU_048246_5_0_7"/>
<organism evidence="2 3">
    <name type="scientific">Nautilia profundicola (strain ATCC BAA-1463 / DSM 18972 / AmH)</name>
    <dbReference type="NCBI Taxonomy" id="598659"/>
    <lineage>
        <taxon>Bacteria</taxon>
        <taxon>Pseudomonadati</taxon>
        <taxon>Campylobacterota</taxon>
        <taxon>Epsilonproteobacteria</taxon>
        <taxon>Nautiliales</taxon>
        <taxon>Nautiliaceae</taxon>
        <taxon>Nautilia</taxon>
    </lineage>
</organism>
<feature type="domain" description="HDOD" evidence="1">
    <location>
        <begin position="12"/>
        <end position="208"/>
    </location>
</feature>
<dbReference type="AlphaFoldDB" id="B9L5L5"/>
<dbReference type="OrthoDB" id="9803649at2"/>
<evidence type="ECO:0000313" key="3">
    <source>
        <dbReference type="Proteomes" id="UP000000448"/>
    </source>
</evidence>
<dbReference type="InterPro" id="IPR052340">
    <property type="entry name" value="RNase_Y/CdgJ"/>
</dbReference>
<dbReference type="PANTHER" id="PTHR33525:SF4">
    <property type="entry name" value="CYCLIC DI-GMP PHOSPHODIESTERASE CDGJ"/>
    <property type="match status" value="1"/>
</dbReference>
<keyword evidence="3" id="KW-1185">Reference proteome</keyword>
<evidence type="ECO:0000313" key="2">
    <source>
        <dbReference type="EMBL" id="ACM92105.1"/>
    </source>
</evidence>
<dbReference type="KEGG" id="nam:NAMH_1260"/>
<dbReference type="Pfam" id="PF08668">
    <property type="entry name" value="HDOD"/>
    <property type="match status" value="1"/>
</dbReference>
<dbReference type="SUPFAM" id="SSF109604">
    <property type="entry name" value="HD-domain/PDEase-like"/>
    <property type="match status" value="1"/>
</dbReference>
<dbReference type="EMBL" id="CP001279">
    <property type="protein sequence ID" value="ACM92105.1"/>
    <property type="molecule type" value="Genomic_DNA"/>
</dbReference>
<evidence type="ECO:0000259" key="1">
    <source>
        <dbReference type="PROSITE" id="PS51833"/>
    </source>
</evidence>